<protein>
    <submittedName>
        <fullName evidence="7">Lysine transporter LysE</fullName>
    </submittedName>
</protein>
<evidence type="ECO:0000313" key="8">
    <source>
        <dbReference type="Proteomes" id="UP001161405"/>
    </source>
</evidence>
<evidence type="ECO:0000313" key="7">
    <source>
        <dbReference type="EMBL" id="GLQ18124.1"/>
    </source>
</evidence>
<reference evidence="7" key="1">
    <citation type="journal article" date="2014" name="Int. J. Syst. Evol. Microbiol.">
        <title>Complete genome of a new Firmicutes species belonging to the dominant human colonic microbiota ('Ruminococcus bicirculans') reveals two chromosomes and a selective capacity to utilize plant glucans.</title>
        <authorList>
            <consortium name="NISC Comparative Sequencing Program"/>
            <person name="Wegmann U."/>
            <person name="Louis P."/>
            <person name="Goesmann A."/>
            <person name="Henrissat B."/>
            <person name="Duncan S.H."/>
            <person name="Flint H.J."/>
        </authorList>
    </citation>
    <scope>NUCLEOTIDE SEQUENCE</scope>
    <source>
        <strain evidence="7">NBRC 107169</strain>
    </source>
</reference>
<organism evidence="7 8">
    <name type="scientific">Maritalea porphyrae</name>
    <dbReference type="NCBI Taxonomy" id="880732"/>
    <lineage>
        <taxon>Bacteria</taxon>
        <taxon>Pseudomonadati</taxon>
        <taxon>Pseudomonadota</taxon>
        <taxon>Alphaproteobacteria</taxon>
        <taxon>Hyphomicrobiales</taxon>
        <taxon>Devosiaceae</taxon>
        <taxon>Maritalea</taxon>
    </lineage>
</organism>
<keyword evidence="2" id="KW-1003">Cell membrane</keyword>
<evidence type="ECO:0000256" key="3">
    <source>
        <dbReference type="ARBA" id="ARBA00022692"/>
    </source>
</evidence>
<gene>
    <name evidence="7" type="ORF">GCM10007879_23730</name>
</gene>
<accession>A0ABQ5US82</accession>
<feature type="transmembrane region" description="Helical" evidence="6">
    <location>
        <begin position="184"/>
        <end position="204"/>
    </location>
</feature>
<proteinExistence type="predicted"/>
<feature type="transmembrane region" description="Helical" evidence="6">
    <location>
        <begin position="71"/>
        <end position="88"/>
    </location>
</feature>
<dbReference type="PIRSF" id="PIRSF006324">
    <property type="entry name" value="LeuE"/>
    <property type="match status" value="1"/>
</dbReference>
<dbReference type="PANTHER" id="PTHR30086:SF20">
    <property type="entry name" value="ARGININE EXPORTER PROTEIN ARGO-RELATED"/>
    <property type="match status" value="1"/>
</dbReference>
<keyword evidence="5 6" id="KW-0472">Membrane</keyword>
<name>A0ABQ5US82_9HYPH</name>
<sequence length="205" mass="21626">MTIASLATYCVALAIAVAIPGPGVMALIGTALGGGLKRAVPMIAGIAFGDVTWLTLAVLGLAAIAEIYAEAFTVIRYIGVAYLLYLAWKFWTNTSELKADQADTKRTAIAAAINGYVITMGNPKAMLFYLALLPVLLDLTAIGVAEFAMIIPATYVVLFVVLMPYALLATGAREWLKSTNVYKIMNRTAAALIGTAAIVIGLRAH</sequence>
<dbReference type="EMBL" id="BSNI01000002">
    <property type="protein sequence ID" value="GLQ18124.1"/>
    <property type="molecule type" value="Genomic_DNA"/>
</dbReference>
<dbReference type="Pfam" id="PF01810">
    <property type="entry name" value="LysE"/>
    <property type="match status" value="1"/>
</dbReference>
<feature type="transmembrane region" description="Helical" evidence="6">
    <location>
        <begin position="6"/>
        <end position="28"/>
    </location>
</feature>
<evidence type="ECO:0000256" key="1">
    <source>
        <dbReference type="ARBA" id="ARBA00004651"/>
    </source>
</evidence>
<reference evidence="7" key="2">
    <citation type="submission" date="2023-01" db="EMBL/GenBank/DDBJ databases">
        <title>Draft genome sequence of Maritalea porphyrae strain NBRC 107169.</title>
        <authorList>
            <person name="Sun Q."/>
            <person name="Mori K."/>
        </authorList>
    </citation>
    <scope>NUCLEOTIDE SEQUENCE</scope>
    <source>
        <strain evidence="7">NBRC 107169</strain>
    </source>
</reference>
<dbReference type="PANTHER" id="PTHR30086">
    <property type="entry name" value="ARGININE EXPORTER PROTEIN ARGO"/>
    <property type="match status" value="1"/>
</dbReference>
<comment type="subcellular location">
    <subcellularLocation>
        <location evidence="1">Cell membrane</location>
        <topology evidence="1">Multi-pass membrane protein</topology>
    </subcellularLocation>
</comment>
<comment type="caution">
    <text evidence="7">The sequence shown here is derived from an EMBL/GenBank/DDBJ whole genome shotgun (WGS) entry which is preliminary data.</text>
</comment>
<dbReference type="Proteomes" id="UP001161405">
    <property type="component" value="Unassembled WGS sequence"/>
</dbReference>
<keyword evidence="3 6" id="KW-0812">Transmembrane</keyword>
<dbReference type="InterPro" id="IPR001123">
    <property type="entry name" value="LeuE-type"/>
</dbReference>
<feature type="transmembrane region" description="Helical" evidence="6">
    <location>
        <begin position="126"/>
        <end position="144"/>
    </location>
</feature>
<feature type="transmembrane region" description="Helical" evidence="6">
    <location>
        <begin position="150"/>
        <end position="172"/>
    </location>
</feature>
<evidence type="ECO:0000256" key="4">
    <source>
        <dbReference type="ARBA" id="ARBA00022989"/>
    </source>
</evidence>
<keyword evidence="8" id="KW-1185">Reference proteome</keyword>
<evidence type="ECO:0000256" key="5">
    <source>
        <dbReference type="ARBA" id="ARBA00023136"/>
    </source>
</evidence>
<evidence type="ECO:0000256" key="6">
    <source>
        <dbReference type="SAM" id="Phobius"/>
    </source>
</evidence>
<feature type="transmembrane region" description="Helical" evidence="6">
    <location>
        <begin position="40"/>
        <end position="65"/>
    </location>
</feature>
<keyword evidence="4 6" id="KW-1133">Transmembrane helix</keyword>
<evidence type="ECO:0000256" key="2">
    <source>
        <dbReference type="ARBA" id="ARBA00022475"/>
    </source>
</evidence>